<feature type="site" description="Important for catalytic activity, responsible for pKa modulation of the active site Glu and correct orientation of both the proton donor and substrate" evidence="6">
    <location>
        <position position="152"/>
    </location>
</feature>
<evidence type="ECO:0000256" key="5">
    <source>
        <dbReference type="ARBA" id="ARBA00023295"/>
    </source>
</evidence>
<gene>
    <name evidence="8" type="ORF">SAMN02745136_05256</name>
</gene>
<keyword evidence="4" id="KW-0119">Carbohydrate metabolism</keyword>
<accession>A0A1M7BVV9</accession>
<dbReference type="GO" id="GO:0004553">
    <property type="term" value="F:hydrolase activity, hydrolyzing O-glycosyl compounds"/>
    <property type="evidence" value="ECO:0007669"/>
    <property type="project" value="InterPro"/>
</dbReference>
<dbReference type="AlphaFoldDB" id="A0A1M7BVV9"/>
<proteinExistence type="inferred from homology"/>
<evidence type="ECO:0000256" key="3">
    <source>
        <dbReference type="ARBA" id="ARBA00022801"/>
    </source>
</evidence>
<dbReference type="RefSeq" id="WP_073280159.1">
    <property type="nucleotide sequence ID" value="NZ_FRAC01000039.1"/>
</dbReference>
<comment type="similarity">
    <text evidence="1 7">Belongs to the glycosyl hydrolase 43 family.</text>
</comment>
<evidence type="ECO:0000256" key="6">
    <source>
        <dbReference type="PIRSR" id="PIRSR606710-2"/>
    </source>
</evidence>
<protein>
    <submittedName>
        <fullName evidence="8">Glycosyl hydrolases family 43</fullName>
    </submittedName>
</protein>
<dbReference type="CDD" id="cd18620">
    <property type="entry name" value="GH43_XylA-like"/>
    <property type="match status" value="1"/>
</dbReference>
<keyword evidence="2" id="KW-0858">Xylan degradation</keyword>
<dbReference type="EMBL" id="FRAC01000039">
    <property type="protein sequence ID" value="SHL58709.1"/>
    <property type="molecule type" value="Genomic_DNA"/>
</dbReference>
<name>A0A1M7BVV9_9FIRM</name>
<sequence length="498" mass="56358">MKQVFNPYLPLHEYIPDREPRVFGDRVYVFGSHDREGGKTYCELDYVVYSAHVKNLKDWRLEGTVYRASQDPHSKEVVKGAGERKYLYAPDVVQGVDGRYYMYYCLSAFAGKGGFSGPISVAVCDTPAGRYEYYGDIKYPSGNLMLRFLPFDPGVINDNGRFYLYYGWALPMGPTKNPLLKYIYHRVMEYMFHKTPEEMRTEHVGVMGSNVVELEEDMLTVKTEPIRLLPCEMEAKGTKFEGHAFFEASSIRKIGNTYYFIYSTSKNHELCYATSKYPDRGFHYGGVIVSNGDIGLHGRRAKDRLAATGNNHGSIECIDGEWYVFYHRHTHMSSNSRQGCAERIKFQEDGSIPQVEMTSCGLNGAPLHAKGKYPAVIACNLTNGHMPHIGNGVSKRKRPHITHQGKERFITNMGNKTVIGFKYFDFKGDVEISVKTRGKGYGKLMVSRMPGEGIGELPVKPSSDWIESSLTVDIIGIHSLYFTFMGKGRIDLISFCLN</sequence>
<dbReference type="Proteomes" id="UP000184386">
    <property type="component" value="Unassembled WGS sequence"/>
</dbReference>
<evidence type="ECO:0000256" key="1">
    <source>
        <dbReference type="ARBA" id="ARBA00009865"/>
    </source>
</evidence>
<evidence type="ECO:0000256" key="2">
    <source>
        <dbReference type="ARBA" id="ARBA00022651"/>
    </source>
</evidence>
<evidence type="ECO:0000256" key="7">
    <source>
        <dbReference type="RuleBase" id="RU361187"/>
    </source>
</evidence>
<dbReference type="InterPro" id="IPR023296">
    <property type="entry name" value="Glyco_hydro_beta-prop_sf"/>
</dbReference>
<evidence type="ECO:0000256" key="4">
    <source>
        <dbReference type="ARBA" id="ARBA00023277"/>
    </source>
</evidence>
<keyword evidence="2" id="KW-0624">Polysaccharide degradation</keyword>
<dbReference type="Gene3D" id="2.115.10.20">
    <property type="entry name" value="Glycosyl hydrolase domain, family 43"/>
    <property type="match status" value="1"/>
</dbReference>
<keyword evidence="5 7" id="KW-0326">Glycosidase</keyword>
<reference evidence="8 9" key="1">
    <citation type="submission" date="2016-11" db="EMBL/GenBank/DDBJ databases">
        <authorList>
            <person name="Jaros S."/>
            <person name="Januszkiewicz K."/>
            <person name="Wedrychowicz H."/>
        </authorList>
    </citation>
    <scope>NUCLEOTIDE SEQUENCE [LARGE SCALE GENOMIC DNA]</scope>
    <source>
        <strain evidence="8 9">DSM 15929</strain>
    </source>
</reference>
<dbReference type="PANTHER" id="PTHR43772:SF2">
    <property type="entry name" value="PUTATIVE (AFU_ORTHOLOGUE AFUA_2G04480)-RELATED"/>
    <property type="match status" value="1"/>
</dbReference>
<evidence type="ECO:0000313" key="9">
    <source>
        <dbReference type="Proteomes" id="UP000184386"/>
    </source>
</evidence>
<keyword evidence="3 7" id="KW-0378">Hydrolase</keyword>
<dbReference type="GO" id="GO:0045493">
    <property type="term" value="P:xylan catabolic process"/>
    <property type="evidence" value="ECO:0007669"/>
    <property type="project" value="UniProtKB-KW"/>
</dbReference>
<dbReference type="InterPro" id="IPR052176">
    <property type="entry name" value="Glycosyl_Hydrlase_43_Enz"/>
</dbReference>
<dbReference type="OrthoDB" id="9801455at2"/>
<keyword evidence="9" id="KW-1185">Reference proteome</keyword>
<dbReference type="Pfam" id="PF04616">
    <property type="entry name" value="Glyco_hydro_43"/>
    <property type="match status" value="1"/>
</dbReference>
<dbReference type="STRING" id="1121322.SAMN02745136_05256"/>
<dbReference type="InterPro" id="IPR006710">
    <property type="entry name" value="Glyco_hydro_43"/>
</dbReference>
<dbReference type="SUPFAM" id="SSF75005">
    <property type="entry name" value="Arabinanase/levansucrase/invertase"/>
    <property type="match status" value="1"/>
</dbReference>
<dbReference type="PANTHER" id="PTHR43772">
    <property type="entry name" value="ENDO-1,4-BETA-XYLANASE"/>
    <property type="match status" value="1"/>
</dbReference>
<organism evidence="8 9">
    <name type="scientific">Anaerocolumna jejuensis DSM 15929</name>
    <dbReference type="NCBI Taxonomy" id="1121322"/>
    <lineage>
        <taxon>Bacteria</taxon>
        <taxon>Bacillati</taxon>
        <taxon>Bacillota</taxon>
        <taxon>Clostridia</taxon>
        <taxon>Lachnospirales</taxon>
        <taxon>Lachnospiraceae</taxon>
        <taxon>Anaerocolumna</taxon>
    </lineage>
</organism>
<evidence type="ECO:0000313" key="8">
    <source>
        <dbReference type="EMBL" id="SHL58709.1"/>
    </source>
</evidence>